<feature type="transmembrane region" description="Helical" evidence="1">
    <location>
        <begin position="174"/>
        <end position="193"/>
    </location>
</feature>
<protein>
    <submittedName>
        <fullName evidence="2">Uncharacterized protein</fullName>
    </submittedName>
</protein>
<keyword evidence="1" id="KW-1133">Transmembrane helix</keyword>
<keyword evidence="1" id="KW-0472">Membrane</keyword>
<reference evidence="3" key="1">
    <citation type="submission" date="2022-10" db="EMBL/GenBank/DDBJ databases">
        <title>Genome assembly of Pristionchus species.</title>
        <authorList>
            <person name="Yoshida K."/>
            <person name="Sommer R.J."/>
        </authorList>
    </citation>
    <scope>NUCLEOTIDE SEQUENCE [LARGE SCALE GENOMIC DNA]</scope>
    <source>
        <strain evidence="3">RS5460</strain>
    </source>
</reference>
<sequence>FRLLLQVFLSCLLFPLHGILKNLLCIFHFRFLFNLFLCTLLGMGCSLSNLFFLHIFFLLHFSSILSILTLPFVINGSLFLLLFILAHLFTFFNLLSIFPFCSLLFLFHRFLSGVSLLGYFFILLHFSLHLSLLRLIWRFHIISLRFFSRLRLHLLLHLLVNSLFDHFLHCTSTLSTLILTSLHLLSIIILHSFHR</sequence>
<feature type="transmembrane region" description="Helical" evidence="1">
    <location>
        <begin position="34"/>
        <end position="59"/>
    </location>
</feature>
<evidence type="ECO:0000313" key="2">
    <source>
        <dbReference type="EMBL" id="GMR47390.1"/>
    </source>
</evidence>
<evidence type="ECO:0000256" key="1">
    <source>
        <dbReference type="SAM" id="Phobius"/>
    </source>
</evidence>
<keyword evidence="3" id="KW-1185">Reference proteome</keyword>
<comment type="caution">
    <text evidence="2">The sequence shown here is derived from an EMBL/GenBank/DDBJ whole genome shotgun (WGS) entry which is preliminary data.</text>
</comment>
<feature type="transmembrane region" description="Helical" evidence="1">
    <location>
        <begin position="149"/>
        <end position="168"/>
    </location>
</feature>
<feature type="transmembrane region" description="Helical" evidence="1">
    <location>
        <begin position="117"/>
        <end position="137"/>
    </location>
</feature>
<keyword evidence="1" id="KW-0812">Transmembrane</keyword>
<proteinExistence type="predicted"/>
<name>A0AAN5CMY0_9BILA</name>
<feature type="non-terminal residue" evidence="2">
    <location>
        <position position="1"/>
    </location>
</feature>
<dbReference type="AlphaFoldDB" id="A0AAN5CMY0"/>
<feature type="transmembrane region" description="Helical" evidence="1">
    <location>
        <begin position="79"/>
        <end position="105"/>
    </location>
</feature>
<dbReference type="Proteomes" id="UP001328107">
    <property type="component" value="Unassembled WGS sequence"/>
</dbReference>
<accession>A0AAN5CMY0</accession>
<evidence type="ECO:0000313" key="3">
    <source>
        <dbReference type="Proteomes" id="UP001328107"/>
    </source>
</evidence>
<gene>
    <name evidence="2" type="ORF">PMAYCL1PPCAC_17585</name>
</gene>
<dbReference type="EMBL" id="BTRK01000004">
    <property type="protein sequence ID" value="GMR47390.1"/>
    <property type="molecule type" value="Genomic_DNA"/>
</dbReference>
<feature type="non-terminal residue" evidence="2">
    <location>
        <position position="195"/>
    </location>
</feature>
<organism evidence="2 3">
    <name type="scientific">Pristionchus mayeri</name>
    <dbReference type="NCBI Taxonomy" id="1317129"/>
    <lineage>
        <taxon>Eukaryota</taxon>
        <taxon>Metazoa</taxon>
        <taxon>Ecdysozoa</taxon>
        <taxon>Nematoda</taxon>
        <taxon>Chromadorea</taxon>
        <taxon>Rhabditida</taxon>
        <taxon>Rhabditina</taxon>
        <taxon>Diplogasteromorpha</taxon>
        <taxon>Diplogasteroidea</taxon>
        <taxon>Neodiplogasteridae</taxon>
        <taxon>Pristionchus</taxon>
    </lineage>
</organism>